<sequence>MMDVVFKRDLTTEESEKLRQLTGFYRGTPIFKTKRHLEIIPKKNFSSEQLKKSLDSLNLPIKTIKMENE</sequence>
<keyword evidence="2" id="KW-1185">Reference proteome</keyword>
<proteinExistence type="predicted"/>
<reference evidence="1 2" key="1">
    <citation type="submission" date="2017-10" db="EMBL/GenBank/DDBJ databases">
        <title>Bacillus sp. nov., a halophilic bacterium isolated from a Keqin Lake.</title>
        <authorList>
            <person name="Wang H."/>
        </authorList>
    </citation>
    <scope>NUCLEOTIDE SEQUENCE [LARGE SCALE GENOMIC DNA]</scope>
    <source>
        <strain evidence="1 2">KCTC 13187</strain>
    </source>
</reference>
<accession>A0A3A9K7G0</accession>
<name>A0A3A9K7G0_9BACI</name>
<protein>
    <submittedName>
        <fullName evidence="1">Uncharacterized protein</fullName>
    </submittedName>
</protein>
<dbReference type="RefSeq" id="WP_110939062.1">
    <property type="nucleotide sequence ID" value="NZ_KZ614148.1"/>
</dbReference>
<comment type="caution">
    <text evidence="1">The sequence shown here is derived from an EMBL/GenBank/DDBJ whole genome shotgun (WGS) entry which is preliminary data.</text>
</comment>
<evidence type="ECO:0000313" key="2">
    <source>
        <dbReference type="Proteomes" id="UP000281498"/>
    </source>
</evidence>
<dbReference type="AlphaFoldDB" id="A0A3A9K7G0"/>
<evidence type="ECO:0000313" key="1">
    <source>
        <dbReference type="EMBL" id="RKL66281.1"/>
    </source>
</evidence>
<organism evidence="1 2">
    <name type="scientific">Salipaludibacillus neizhouensis</name>
    <dbReference type="NCBI Taxonomy" id="885475"/>
    <lineage>
        <taxon>Bacteria</taxon>
        <taxon>Bacillati</taxon>
        <taxon>Bacillota</taxon>
        <taxon>Bacilli</taxon>
        <taxon>Bacillales</taxon>
        <taxon>Bacillaceae</taxon>
    </lineage>
</organism>
<dbReference type="EMBL" id="PDOE01000007">
    <property type="protein sequence ID" value="RKL66281.1"/>
    <property type="molecule type" value="Genomic_DNA"/>
</dbReference>
<gene>
    <name evidence="1" type="ORF">CR203_15410</name>
</gene>
<dbReference type="Proteomes" id="UP000281498">
    <property type="component" value="Unassembled WGS sequence"/>
</dbReference>